<dbReference type="InterPro" id="IPR015590">
    <property type="entry name" value="Aldehyde_DH_dom"/>
</dbReference>
<proteinExistence type="inferred from homology"/>
<dbReference type="SMART" id="SM00028">
    <property type="entry name" value="TPR"/>
    <property type="match status" value="3"/>
</dbReference>
<evidence type="ECO:0000256" key="2">
    <source>
        <dbReference type="ARBA" id="ARBA00023002"/>
    </source>
</evidence>
<dbReference type="PROSITE" id="PS00687">
    <property type="entry name" value="ALDEHYDE_DEHYDR_GLU"/>
    <property type="match status" value="1"/>
</dbReference>
<dbReference type="InterPro" id="IPR036412">
    <property type="entry name" value="HAD-like_sf"/>
</dbReference>
<dbReference type="GO" id="GO:0016603">
    <property type="term" value="F:glutaminyl-peptide cyclotransferase activity"/>
    <property type="evidence" value="ECO:0007669"/>
    <property type="project" value="InterPro"/>
</dbReference>
<dbReference type="SUPFAM" id="SSF53720">
    <property type="entry name" value="ALDH-like"/>
    <property type="match status" value="1"/>
</dbReference>
<evidence type="ECO:0000256" key="3">
    <source>
        <dbReference type="PROSITE-ProRule" id="PRU00339"/>
    </source>
</evidence>
<dbReference type="Pfam" id="PF00171">
    <property type="entry name" value="Aldedh"/>
    <property type="match status" value="2"/>
</dbReference>
<keyword evidence="3" id="KW-0802">TPR repeat</keyword>
<dbReference type="GO" id="GO:0004029">
    <property type="term" value="F:aldehyde dehydrogenase (NAD+) activity"/>
    <property type="evidence" value="ECO:0007669"/>
    <property type="project" value="TreeGrafter"/>
</dbReference>
<dbReference type="InterPro" id="IPR023214">
    <property type="entry name" value="HAD_sf"/>
</dbReference>
<keyword evidence="10" id="KW-1185">Reference proteome</keyword>
<evidence type="ECO:0000259" key="8">
    <source>
        <dbReference type="Pfam" id="PF00171"/>
    </source>
</evidence>
<dbReference type="PANTHER" id="PTHR43570">
    <property type="entry name" value="ALDEHYDE DEHYDROGENASE"/>
    <property type="match status" value="1"/>
</dbReference>
<dbReference type="InterPro" id="IPR016163">
    <property type="entry name" value="Ald_DH_C"/>
</dbReference>
<dbReference type="InterPro" id="IPR029510">
    <property type="entry name" value="Ald_DH_CS_GLU"/>
</dbReference>
<dbReference type="SUPFAM" id="SSF56784">
    <property type="entry name" value="HAD-like"/>
    <property type="match status" value="1"/>
</dbReference>
<dbReference type="Gene3D" id="3.40.50.1000">
    <property type="entry name" value="HAD superfamily/HAD-like"/>
    <property type="match status" value="2"/>
</dbReference>
<feature type="domain" description="Aldehyde dehydrogenase" evidence="8">
    <location>
        <begin position="507"/>
        <end position="690"/>
    </location>
</feature>
<evidence type="ECO:0000256" key="5">
    <source>
        <dbReference type="RuleBase" id="RU003345"/>
    </source>
</evidence>
<feature type="compositionally biased region" description="Basic and acidic residues" evidence="6">
    <location>
        <begin position="1349"/>
        <end position="1358"/>
    </location>
</feature>
<dbReference type="SUPFAM" id="SSF117281">
    <property type="entry name" value="Kelch motif"/>
    <property type="match status" value="1"/>
</dbReference>
<dbReference type="InterPro" id="IPR016161">
    <property type="entry name" value="Ald_DH/histidinol_DH"/>
</dbReference>
<dbReference type="InterPro" id="IPR007788">
    <property type="entry name" value="QCT"/>
</dbReference>
<dbReference type="InterPro" id="IPR016162">
    <property type="entry name" value="Ald_DH_N"/>
</dbReference>
<dbReference type="Gene3D" id="3.40.605.10">
    <property type="entry name" value="Aldehyde Dehydrogenase, Chain A, domain 1"/>
    <property type="match status" value="3"/>
</dbReference>
<dbReference type="Gene3D" id="3.40.309.10">
    <property type="entry name" value="Aldehyde Dehydrogenase, Chain A, domain 2"/>
    <property type="match status" value="1"/>
</dbReference>
<evidence type="ECO:0000256" key="1">
    <source>
        <dbReference type="ARBA" id="ARBA00009986"/>
    </source>
</evidence>
<dbReference type="GO" id="GO:0005737">
    <property type="term" value="C:cytoplasm"/>
    <property type="evidence" value="ECO:0007669"/>
    <property type="project" value="TreeGrafter"/>
</dbReference>
<feature type="repeat" description="TPR" evidence="3">
    <location>
        <begin position="1914"/>
        <end position="1947"/>
    </location>
</feature>
<sequence length="2040" mass="223443">MKQFFILSLALVPSCSVAAPASYKAQILRTLPHEGAPFTQGLELAGQSKLIETSGAYPAGTESFIRLIDLKDGSVLQTTKSGLSGRFAEDVAPTADGWLVATYHGHKAVRFNADLSVDRELDYPIEEGWGLCLDKTKGRYFATNGTEFLMEMDSQTLALNRVAPVMCMGYKVPGLNELEFVADFDGKGPMVFGNLYRTRFILGIDPSTFECTSFFDLEGFGEQDPEEQFGFHVANGIAYLPASKTFLVTGKNWQHMFEVSVEAADTGSRDKLQRKLRQFAHLETASFLSTGMRSQVPLPPAAAQPRVRGADDRVWAAVGEHAADFQFGQIEEVISNTVAEDMGGTKMRGMPEIAAAPGVDHALANIDSWSRALAQHLRPTRERWVEGWVHRLCVRPEPKGVVLIIAPWNVPWQLLIRPLASAIAAGNLAVACINQAWQVIEGAVTETTALLNNRWDHIFYTGNGAIGRVVMAAAAKHLTPVTMELGGKSPASGHSPACVLVDETAKDYVLVHRSKEEEFIQKMTELAKASYGEDGRQQEDYGHLVNERHTERVEKLIKTCGGEVVHGGIEGVRKSECFVPPTIIKQPNMDAPIMKEEIFGPVLPVIPYDNFEEALEIVRKGEIPLAFYVFSESSRNVEKALTTVQSGGAGVNTTFEQVVPESIPFGGLGESGFGMYHGKFGFDEFSHQRAIVRKPAGQKLPDFVYPLVAEGSAGACLCCEWRGSGIFQDLGATCGEFHQRVEHSVDLWKALCQFLLGETSLLLHEGSWASSRDVTSIGDKARFYKRLFRAAWRCEDFCYDHTLRRSLLRSLAEPDNVPAAPDGKDLLGLSGHTAEMMGPLVIQIGGMKNMVSPDELINVTVINLHRNTISRPSLKEDSLKPLQRMRHATCVVKTKHLPASEARQALDELAYPSAVLVLGGHDANTRAARLGMPRPALQRLVFLQVTEEDGSQIRWCEMQAFGTIPEYMYNLTCSSFNGGQKVVVFGGDIPTTEDEYERIQVCVGSQELHLGGNIRQAGNDKAGEMLQQLRAQAKTIKNQRFELVDLHLTGAPFTFLDGKDYLVTFGGTSEHCEPLTGGILADMRGYQLDLSTMQWHRGPSSDLPAPRLRFGVARWGRHLIIHGGCVEASCVRGDAGDGFQVQVHLRNTDGNHRVVSMPAELLHMLQREAGTAAGLVRLLQAVFEDQGIAISTERVKATAEAPAWQHKATARKPRISMNTRTYLLADLFEELATDGSLSLSLHRGAMVKLQLVGTVIATPRAHGVADEFPKTLGSPHPFSIEHHHDHEHQPDHPLYELDPTNLERMFEGVEDTAVHAYCRRHSLQATHLPAQLGPDGPPSGGSSAQLGDFENRSRHTSKDLALPPRRGALAVRPSLLQGDADRQLEALLSSTPRQWRKSTAATATDRLLRPRRSFLAEGPTEGLEPAELLTGLCPRHDKPGVESITTGELREVDTVIFDCDGLVLHVQETDLKKSSSAYAAENVHIINAILGAGKNVIFADSGNREPSRAAFRKQIKDRGVRSEDSAELQVCLPVDAAVWYIKSQGFQKPLVVSSQESLFEEVLLAFPGCVCLMDKDGHLRPEFRPGAIHAPSDEEVAVALAAVHGADCVVLGTLAEELPALAAAAVSAVLGTDDANPRLVVVAGQQARRKLKSARSSVTCQKILAGAGDSQEFVDMTWPSRLLSAAMFAQFAVEPSKKTLVIGRSLHRSARFAYRSGAFSLLVLDNLTAQLNLTKEQRHEYLPDWVLPSLGELLEREKECKCKFVLRPGEAGLAGFTKTLAKARPEAMATLPDSDGEGVAPPKEPSDMTPEERSAFAVRCKEIGNRAFKASEWDYAMLAYQEGLRYLEYVPHDHEMQPIPGLDHGGQEQLDKDMSLASILFSNLAAVALKLDDPRQALHYAENALRFDMTHVTAKALFRRGQALLALGEHSDALATAEELLRKDPKNSEAVGLKSAAATAIQAAKKKEKLLFSKPSHWLVLYRLAMTFVTMVSFQAQGSPTSSSHGHGSQELWGIALAILHVSALQLQSSKAKQQNFHQD</sequence>
<gene>
    <name evidence="9" type="primary">Aldh3a1</name>
    <name evidence="9" type="ORF">AK812_SmicGene15336</name>
</gene>
<dbReference type="PROSITE" id="PS50005">
    <property type="entry name" value="TPR"/>
    <property type="match status" value="1"/>
</dbReference>
<dbReference type="GO" id="GO:0006081">
    <property type="term" value="P:aldehyde metabolic process"/>
    <property type="evidence" value="ECO:0007669"/>
    <property type="project" value="InterPro"/>
</dbReference>
<evidence type="ECO:0000256" key="4">
    <source>
        <dbReference type="PROSITE-ProRule" id="PRU10007"/>
    </source>
</evidence>
<feature type="active site" evidence="4">
    <location>
        <position position="484"/>
    </location>
</feature>
<feature type="signal peptide" evidence="7">
    <location>
        <begin position="1"/>
        <end position="18"/>
    </location>
</feature>
<dbReference type="Pfam" id="PF05096">
    <property type="entry name" value="Glu_cyclase_2"/>
    <property type="match status" value="1"/>
</dbReference>
<evidence type="ECO:0000256" key="7">
    <source>
        <dbReference type="SAM" id="SignalP"/>
    </source>
</evidence>
<feature type="compositionally biased region" description="Basic and acidic residues" evidence="6">
    <location>
        <begin position="1279"/>
        <end position="1295"/>
    </location>
</feature>
<evidence type="ECO:0000256" key="6">
    <source>
        <dbReference type="SAM" id="MobiDB-lite"/>
    </source>
</evidence>
<dbReference type="InterPro" id="IPR019734">
    <property type="entry name" value="TPR_rpt"/>
</dbReference>
<comment type="caution">
    <text evidence="9">The sequence shown here is derived from an EMBL/GenBank/DDBJ whole genome shotgun (WGS) entry which is preliminary data.</text>
</comment>
<keyword evidence="7" id="KW-0732">Signal</keyword>
<accession>A0A1Q9E3D6</accession>
<dbReference type="InterPro" id="IPR011990">
    <property type="entry name" value="TPR-like_helical_dom_sf"/>
</dbReference>
<keyword evidence="2 5" id="KW-0560">Oxidoreductase</keyword>
<feature type="chain" id="PRO_5010334301" evidence="7">
    <location>
        <begin position="19"/>
        <end position="2040"/>
    </location>
</feature>
<dbReference type="Gene3D" id="1.25.40.10">
    <property type="entry name" value="Tetratricopeptide repeat domain"/>
    <property type="match status" value="1"/>
</dbReference>
<feature type="region of interest" description="Disordered" evidence="6">
    <location>
        <begin position="1272"/>
        <end position="1295"/>
    </location>
</feature>
<feature type="domain" description="Aldehyde dehydrogenase" evidence="8">
    <location>
        <begin position="359"/>
        <end position="430"/>
    </location>
</feature>
<dbReference type="PANTHER" id="PTHR43570:SF16">
    <property type="entry name" value="ALDEHYDE DEHYDROGENASE TYPE III, ISOFORM Q"/>
    <property type="match status" value="1"/>
</dbReference>
<dbReference type="SUPFAM" id="SSF63825">
    <property type="entry name" value="YWTD domain"/>
    <property type="match status" value="1"/>
</dbReference>
<dbReference type="EMBL" id="LSRX01000278">
    <property type="protein sequence ID" value="OLQ01913.1"/>
    <property type="molecule type" value="Genomic_DNA"/>
</dbReference>
<evidence type="ECO:0000313" key="9">
    <source>
        <dbReference type="EMBL" id="OLQ01913.1"/>
    </source>
</evidence>
<dbReference type="SUPFAM" id="SSF48452">
    <property type="entry name" value="TPR-like"/>
    <property type="match status" value="1"/>
</dbReference>
<dbReference type="OrthoDB" id="432147at2759"/>
<name>A0A1Q9E3D6_SYMMI</name>
<dbReference type="Proteomes" id="UP000186817">
    <property type="component" value="Unassembled WGS sequence"/>
</dbReference>
<organism evidence="9 10">
    <name type="scientific">Symbiodinium microadriaticum</name>
    <name type="common">Dinoflagellate</name>
    <name type="synonym">Zooxanthella microadriatica</name>
    <dbReference type="NCBI Taxonomy" id="2951"/>
    <lineage>
        <taxon>Eukaryota</taxon>
        <taxon>Sar</taxon>
        <taxon>Alveolata</taxon>
        <taxon>Dinophyceae</taxon>
        <taxon>Suessiales</taxon>
        <taxon>Symbiodiniaceae</taxon>
        <taxon>Symbiodinium</taxon>
    </lineage>
</organism>
<evidence type="ECO:0000313" key="10">
    <source>
        <dbReference type="Proteomes" id="UP000186817"/>
    </source>
</evidence>
<comment type="similarity">
    <text evidence="1 5">Belongs to the aldehyde dehydrogenase family.</text>
</comment>
<dbReference type="Gene3D" id="2.120.10.80">
    <property type="entry name" value="Kelch-type beta propeller"/>
    <property type="match status" value="1"/>
</dbReference>
<feature type="region of interest" description="Disordered" evidence="6">
    <location>
        <begin position="1789"/>
        <end position="1811"/>
    </location>
</feature>
<reference evidence="9 10" key="1">
    <citation type="submission" date="2016-02" db="EMBL/GenBank/DDBJ databases">
        <title>Genome analysis of coral dinoflagellate symbionts highlights evolutionary adaptations to a symbiotic lifestyle.</title>
        <authorList>
            <person name="Aranda M."/>
            <person name="Li Y."/>
            <person name="Liew Y.J."/>
            <person name="Baumgarten S."/>
            <person name="Simakov O."/>
            <person name="Wilson M."/>
            <person name="Piel J."/>
            <person name="Ashoor H."/>
            <person name="Bougouffa S."/>
            <person name="Bajic V.B."/>
            <person name="Ryu T."/>
            <person name="Ravasi T."/>
            <person name="Bayer T."/>
            <person name="Micklem G."/>
            <person name="Kim H."/>
            <person name="Bhak J."/>
            <person name="Lajeunesse T.C."/>
            <person name="Voolstra C.R."/>
        </authorList>
    </citation>
    <scope>NUCLEOTIDE SEQUENCE [LARGE SCALE GENOMIC DNA]</scope>
    <source>
        <strain evidence="9 10">CCMP2467</strain>
    </source>
</reference>
<dbReference type="InterPro" id="IPR015915">
    <property type="entry name" value="Kelch-typ_b-propeller"/>
</dbReference>
<protein>
    <submittedName>
        <fullName evidence="9">Aldehyde dehydrogenase, dimeric NADP-preferring</fullName>
    </submittedName>
</protein>
<dbReference type="InterPro" id="IPR012394">
    <property type="entry name" value="Aldehyde_DH_NAD(P)"/>
</dbReference>
<feature type="region of interest" description="Disordered" evidence="6">
    <location>
        <begin position="1328"/>
        <end position="1366"/>
    </location>
</feature>